<dbReference type="Pfam" id="PF00144">
    <property type="entry name" value="Beta-lactamase"/>
    <property type="match status" value="1"/>
</dbReference>
<dbReference type="InterPro" id="IPR050491">
    <property type="entry name" value="AmpC-like"/>
</dbReference>
<dbReference type="InterPro" id="IPR012338">
    <property type="entry name" value="Beta-lactam/transpept-like"/>
</dbReference>
<dbReference type="PANTHER" id="PTHR46825:SF7">
    <property type="entry name" value="D-ALANYL-D-ALANINE CARBOXYPEPTIDASE"/>
    <property type="match status" value="1"/>
</dbReference>
<organism evidence="3 4">
    <name type="scientific">Nonomuraea mangrovi</name>
    <dbReference type="NCBI Taxonomy" id="2316207"/>
    <lineage>
        <taxon>Bacteria</taxon>
        <taxon>Bacillati</taxon>
        <taxon>Actinomycetota</taxon>
        <taxon>Actinomycetes</taxon>
        <taxon>Streptosporangiales</taxon>
        <taxon>Streptosporangiaceae</taxon>
        <taxon>Nonomuraea</taxon>
    </lineage>
</organism>
<keyword evidence="1" id="KW-0732">Signal</keyword>
<dbReference type="GO" id="GO:0016787">
    <property type="term" value="F:hydrolase activity"/>
    <property type="evidence" value="ECO:0007669"/>
    <property type="project" value="UniProtKB-KW"/>
</dbReference>
<dbReference type="InterPro" id="IPR001466">
    <property type="entry name" value="Beta-lactam-related"/>
</dbReference>
<evidence type="ECO:0000313" key="3">
    <source>
        <dbReference type="EMBL" id="MFD1932872.1"/>
    </source>
</evidence>
<keyword evidence="3" id="KW-0378">Hydrolase</keyword>
<accession>A0ABW4STK9</accession>
<comment type="caution">
    <text evidence="3">The sequence shown here is derived from an EMBL/GenBank/DDBJ whole genome shotgun (WGS) entry which is preliminary data.</text>
</comment>
<evidence type="ECO:0000313" key="4">
    <source>
        <dbReference type="Proteomes" id="UP001597368"/>
    </source>
</evidence>
<reference evidence="4" key="1">
    <citation type="journal article" date="2019" name="Int. J. Syst. Evol. Microbiol.">
        <title>The Global Catalogue of Microorganisms (GCM) 10K type strain sequencing project: providing services to taxonomists for standard genome sequencing and annotation.</title>
        <authorList>
            <consortium name="The Broad Institute Genomics Platform"/>
            <consortium name="The Broad Institute Genome Sequencing Center for Infectious Disease"/>
            <person name="Wu L."/>
            <person name="Ma J."/>
        </authorList>
    </citation>
    <scope>NUCLEOTIDE SEQUENCE [LARGE SCALE GENOMIC DNA]</scope>
    <source>
        <strain evidence="4">ICMP 6774ER</strain>
    </source>
</reference>
<dbReference type="RefSeq" id="WP_379572913.1">
    <property type="nucleotide sequence ID" value="NZ_JBHUFV010000022.1"/>
</dbReference>
<dbReference type="PANTHER" id="PTHR46825">
    <property type="entry name" value="D-ALANYL-D-ALANINE-CARBOXYPEPTIDASE/ENDOPEPTIDASE AMPH"/>
    <property type="match status" value="1"/>
</dbReference>
<name>A0ABW4STK9_9ACTN</name>
<proteinExistence type="predicted"/>
<dbReference type="EC" id="3.-.-.-" evidence="3"/>
<feature type="signal peptide" evidence="1">
    <location>
        <begin position="1"/>
        <end position="30"/>
    </location>
</feature>
<feature type="chain" id="PRO_5046873235" evidence="1">
    <location>
        <begin position="31"/>
        <end position="362"/>
    </location>
</feature>
<feature type="domain" description="Beta-lactamase-related" evidence="2">
    <location>
        <begin position="47"/>
        <end position="344"/>
    </location>
</feature>
<protein>
    <submittedName>
        <fullName evidence="3">Serine hydrolase domain-containing protein</fullName>
        <ecNumber evidence="3">3.-.-.-</ecNumber>
    </submittedName>
</protein>
<evidence type="ECO:0000259" key="2">
    <source>
        <dbReference type="Pfam" id="PF00144"/>
    </source>
</evidence>
<keyword evidence="4" id="KW-1185">Reference proteome</keyword>
<dbReference type="SUPFAM" id="SSF56601">
    <property type="entry name" value="beta-lactamase/transpeptidase-like"/>
    <property type="match status" value="1"/>
</dbReference>
<dbReference type="Proteomes" id="UP001597368">
    <property type="component" value="Unassembled WGS sequence"/>
</dbReference>
<dbReference type="EMBL" id="JBHUFV010000022">
    <property type="protein sequence ID" value="MFD1932872.1"/>
    <property type="molecule type" value="Genomic_DNA"/>
</dbReference>
<gene>
    <name evidence="3" type="ORF">ACFSKW_15460</name>
</gene>
<dbReference type="Gene3D" id="3.40.710.10">
    <property type="entry name" value="DD-peptidase/beta-lactamase superfamily"/>
    <property type="match status" value="1"/>
</dbReference>
<evidence type="ECO:0000256" key="1">
    <source>
        <dbReference type="SAM" id="SignalP"/>
    </source>
</evidence>
<sequence length="362" mass="37767">MKKISLATRLLAAATAAAVIAGTLALPAAAATAKPSVQASLDRLTRADGFVGAVLQVRDARGRSRTYTSGAAARGTGRPMVGGDARMRAASMTKPVVAAAVLDQVARGRLDLDEKVETYLPGLLGGREVTVRQLLQHTSGLPEYLDTIDWAKPGTPREQLRPVLAKEPLGKPGEKWAYSNTNYLVAGMLLGDDFRKVVESRILRPYGMRRTYWPAEGEMTIRGEHARNYGVSPVDPEGGVADVTDLPGHAFGAAGGLVSTPADLNTFWQRLPASTLKTMAGGTVPAGAPYGRYGLGVARVSTSCGGTVWMHDGGLTGVSVLSGRDGAGRAATVYVTGAADTPAENAHLLAAFDSAFCRHSGG</sequence>